<dbReference type="AlphaFoldDB" id="A0A126UZZ2"/>
<organism evidence="2 3">
    <name type="scientific">Falsihalocynthiibacter arcticus</name>
    <dbReference type="NCBI Taxonomy" id="1579316"/>
    <lineage>
        <taxon>Bacteria</taxon>
        <taxon>Pseudomonadati</taxon>
        <taxon>Pseudomonadota</taxon>
        <taxon>Alphaproteobacteria</taxon>
        <taxon>Rhodobacterales</taxon>
        <taxon>Roseobacteraceae</taxon>
        <taxon>Falsihalocynthiibacter</taxon>
    </lineage>
</organism>
<dbReference type="EMBL" id="CP014327">
    <property type="protein sequence ID" value="AML51648.1"/>
    <property type="molecule type" value="Genomic_DNA"/>
</dbReference>
<evidence type="ECO:0000256" key="1">
    <source>
        <dbReference type="SAM" id="SignalP"/>
    </source>
</evidence>
<sequence length="166" mass="17343">MNFFLKTAAVFSLVGLSACNTTVAGGSGGVGMSASTSSPTRTGAHVFLASNDMVVYGDPAVAGRFEVQQRASRGGSDYWCAAGQYAVQSLGVEPNARIYLAAPIGDGHLSNKAKTAAFTVSPDVELQNIAAAQSNGLTMTITRVGENWSVAHSRLQCDSDFNSRFR</sequence>
<feature type="chain" id="PRO_5007443227" description="Lipoprotein" evidence="1">
    <location>
        <begin position="25"/>
        <end position="166"/>
    </location>
</feature>
<evidence type="ECO:0000313" key="2">
    <source>
        <dbReference type="EMBL" id="AML51648.1"/>
    </source>
</evidence>
<keyword evidence="3" id="KW-1185">Reference proteome</keyword>
<dbReference type="KEGG" id="hat:RC74_10575"/>
<gene>
    <name evidence="2" type="ORF">RC74_10575</name>
</gene>
<name>A0A126UZZ2_9RHOB</name>
<reference evidence="2 3" key="1">
    <citation type="submission" date="2016-02" db="EMBL/GenBank/DDBJ databases">
        <title>Complete genome sequence of Halocynthiibacter arcticus PAMC 20958t from arctic marine sediment.</title>
        <authorList>
            <person name="Lee Y.M."/>
            <person name="Baek K."/>
            <person name="Lee H.K."/>
            <person name="Shin S.C."/>
        </authorList>
    </citation>
    <scope>NUCLEOTIDE SEQUENCE [LARGE SCALE GENOMIC DNA]</scope>
    <source>
        <strain evidence="2">PAMC 20958</strain>
    </source>
</reference>
<dbReference type="OrthoDB" id="7689766at2"/>
<dbReference type="RefSeq" id="WP_039001073.1">
    <property type="nucleotide sequence ID" value="NZ_CP014327.1"/>
</dbReference>
<keyword evidence="1" id="KW-0732">Signal</keyword>
<protein>
    <recommendedName>
        <fullName evidence="4">Lipoprotein</fullName>
    </recommendedName>
</protein>
<dbReference type="STRING" id="1579316.RC74_10575"/>
<dbReference type="PROSITE" id="PS51257">
    <property type="entry name" value="PROKAR_LIPOPROTEIN"/>
    <property type="match status" value="1"/>
</dbReference>
<accession>A0A126UZZ2</accession>
<evidence type="ECO:0000313" key="3">
    <source>
        <dbReference type="Proteomes" id="UP000070371"/>
    </source>
</evidence>
<proteinExistence type="predicted"/>
<evidence type="ECO:0008006" key="4">
    <source>
        <dbReference type="Google" id="ProtNLM"/>
    </source>
</evidence>
<dbReference type="Proteomes" id="UP000070371">
    <property type="component" value="Chromosome"/>
</dbReference>
<feature type="signal peptide" evidence="1">
    <location>
        <begin position="1"/>
        <end position="24"/>
    </location>
</feature>